<organism evidence="2 3">
    <name type="scientific">Leptospira langatensis</name>
    <dbReference type="NCBI Taxonomy" id="2484983"/>
    <lineage>
        <taxon>Bacteria</taxon>
        <taxon>Pseudomonadati</taxon>
        <taxon>Spirochaetota</taxon>
        <taxon>Spirochaetia</taxon>
        <taxon>Leptospirales</taxon>
        <taxon>Leptospiraceae</taxon>
        <taxon>Leptospira</taxon>
    </lineage>
</organism>
<dbReference type="Proteomes" id="UP000297946">
    <property type="component" value="Unassembled WGS sequence"/>
</dbReference>
<dbReference type="RefSeq" id="WP_135698386.1">
    <property type="nucleotide sequence ID" value="NZ_RQER01000008.1"/>
</dbReference>
<sequence length="145" mass="16620">MSKEKIPKLFPAKVQRIVDDQIAKNSDLKQKDIASKLEQTPAGLSHILTGKTKTPSRAFLSALRREYHVDPNWVMDDLLPVDFKRRYLSEGKGAQKSLDEYEELWKAMKEKGCVKEMKMLLLEFSPKELDLTLNLIRKISSSAKS</sequence>
<feature type="domain" description="HTH cro/C1-type" evidence="1">
    <location>
        <begin position="24"/>
        <end position="74"/>
    </location>
</feature>
<reference evidence="2 3" key="1">
    <citation type="journal article" date="2019" name="PLoS Negl. Trop. Dis.">
        <title>Revisiting the worldwide diversity of Leptospira species in the environment.</title>
        <authorList>
            <person name="Vincent A.T."/>
            <person name="Schiettekatte O."/>
            <person name="Bourhy P."/>
            <person name="Veyrier F.J."/>
            <person name="Picardeau M."/>
        </authorList>
    </citation>
    <scope>NUCLEOTIDE SEQUENCE [LARGE SCALE GENOMIC DNA]</scope>
    <source>
        <strain evidence="2 3">SSW18</strain>
    </source>
</reference>
<dbReference type="InterPro" id="IPR001387">
    <property type="entry name" value="Cro/C1-type_HTH"/>
</dbReference>
<dbReference type="SUPFAM" id="SSF47413">
    <property type="entry name" value="lambda repressor-like DNA-binding domains"/>
    <property type="match status" value="1"/>
</dbReference>
<name>A0A5R2ATI6_9LEPT</name>
<evidence type="ECO:0000259" key="1">
    <source>
        <dbReference type="PROSITE" id="PS50943"/>
    </source>
</evidence>
<dbReference type="EMBL" id="RQER01000008">
    <property type="protein sequence ID" value="TGJ99880.1"/>
    <property type="molecule type" value="Genomic_DNA"/>
</dbReference>
<proteinExistence type="predicted"/>
<dbReference type="PROSITE" id="PS50943">
    <property type="entry name" value="HTH_CROC1"/>
    <property type="match status" value="1"/>
</dbReference>
<accession>A0A5R2ATI6</accession>
<evidence type="ECO:0000313" key="2">
    <source>
        <dbReference type="EMBL" id="TGJ99880.1"/>
    </source>
</evidence>
<dbReference type="AlphaFoldDB" id="A0A5R2ATI6"/>
<dbReference type="InterPro" id="IPR010982">
    <property type="entry name" value="Lambda_DNA-bd_dom_sf"/>
</dbReference>
<protein>
    <submittedName>
        <fullName evidence="2">XRE family transcriptional regulator</fullName>
    </submittedName>
</protein>
<comment type="caution">
    <text evidence="2">The sequence shown here is derived from an EMBL/GenBank/DDBJ whole genome shotgun (WGS) entry which is preliminary data.</text>
</comment>
<dbReference type="GO" id="GO:0003677">
    <property type="term" value="F:DNA binding"/>
    <property type="evidence" value="ECO:0007669"/>
    <property type="project" value="InterPro"/>
</dbReference>
<dbReference type="Gene3D" id="1.10.260.40">
    <property type="entry name" value="lambda repressor-like DNA-binding domains"/>
    <property type="match status" value="1"/>
</dbReference>
<gene>
    <name evidence="2" type="ORF">EHO57_14065</name>
</gene>
<evidence type="ECO:0000313" key="3">
    <source>
        <dbReference type="Proteomes" id="UP000297946"/>
    </source>
</evidence>